<comment type="caution">
    <text evidence="5">The sequence shown here is derived from an EMBL/GenBank/DDBJ whole genome shotgun (WGS) entry which is preliminary data.</text>
</comment>
<keyword evidence="6" id="KW-1185">Reference proteome</keyword>
<dbReference type="SUPFAM" id="SSF54523">
    <property type="entry name" value="Pili subunits"/>
    <property type="match status" value="1"/>
</dbReference>
<keyword evidence="4" id="KW-1133">Transmembrane helix</keyword>
<feature type="transmembrane region" description="Helical" evidence="4">
    <location>
        <begin position="20"/>
        <end position="42"/>
    </location>
</feature>
<evidence type="ECO:0000256" key="3">
    <source>
        <dbReference type="ARBA" id="ARBA00022481"/>
    </source>
</evidence>
<dbReference type="InterPro" id="IPR000983">
    <property type="entry name" value="Bac_GSPG_pilin"/>
</dbReference>
<dbReference type="RefSeq" id="WP_272133368.1">
    <property type="nucleotide sequence ID" value="NZ_JAQLOI010000001.1"/>
</dbReference>
<dbReference type="InterPro" id="IPR012902">
    <property type="entry name" value="N_methyl_site"/>
</dbReference>
<dbReference type="Pfam" id="PF07963">
    <property type="entry name" value="N_methyl"/>
    <property type="match status" value="1"/>
</dbReference>
<evidence type="ECO:0000256" key="1">
    <source>
        <dbReference type="ARBA" id="ARBA00005233"/>
    </source>
</evidence>
<keyword evidence="3" id="KW-0488">Methylation</keyword>
<evidence type="ECO:0000313" key="5">
    <source>
        <dbReference type="EMBL" id="MDB1123034.1"/>
    </source>
</evidence>
<name>A0ABT4YNA7_9VIBR</name>
<accession>A0ABT4YNA7</accession>
<keyword evidence="4" id="KW-0812">Transmembrane</keyword>
<gene>
    <name evidence="5" type="ORF">PGX00_04815</name>
</gene>
<organism evidence="5 6">
    <name type="scientific">Vibrio algarum</name>
    <dbReference type="NCBI Taxonomy" id="3020714"/>
    <lineage>
        <taxon>Bacteria</taxon>
        <taxon>Pseudomonadati</taxon>
        <taxon>Pseudomonadota</taxon>
        <taxon>Gammaproteobacteria</taxon>
        <taxon>Vibrionales</taxon>
        <taxon>Vibrionaceae</taxon>
        <taxon>Vibrio</taxon>
    </lineage>
</organism>
<dbReference type="InterPro" id="IPR045584">
    <property type="entry name" value="Pilin-like"/>
</dbReference>
<dbReference type="EMBL" id="JAQLOI010000001">
    <property type="protein sequence ID" value="MDB1123034.1"/>
    <property type="molecule type" value="Genomic_DNA"/>
</dbReference>
<evidence type="ECO:0000256" key="4">
    <source>
        <dbReference type="SAM" id="Phobius"/>
    </source>
</evidence>
<protein>
    <submittedName>
        <fullName evidence="5">Pilin</fullName>
    </submittedName>
</protein>
<reference evidence="5 6" key="1">
    <citation type="submission" date="2023-01" db="EMBL/GenBank/DDBJ databases">
        <title>Vibrio sp. KJ40-1 sp.nov, isolated from marine algae.</title>
        <authorList>
            <person name="Butt M."/>
            <person name="Kim J.M.J."/>
            <person name="Jeon C.O.C."/>
        </authorList>
    </citation>
    <scope>NUCLEOTIDE SEQUENCE [LARGE SCALE GENOMIC DNA]</scope>
    <source>
        <strain evidence="5 6">KJ40-1</strain>
    </source>
</reference>
<dbReference type="PANTHER" id="PTHR30093:SF34">
    <property type="entry name" value="PREPILIN PEPTIDASE-DEPENDENT PROTEIN D"/>
    <property type="match status" value="1"/>
</dbReference>
<dbReference type="Pfam" id="PF00114">
    <property type="entry name" value="Pilin"/>
    <property type="match status" value="1"/>
</dbReference>
<comment type="subunit">
    <text evidence="2">The pili are polar flexible filaments of about 5.4 nanometers diameter and 2.5 micrometers average length; they consist of only a single polypeptide chain arranged in a helical configuration of five subunits per turn in the assembled pilus.</text>
</comment>
<keyword evidence="4" id="KW-0472">Membrane</keyword>
<evidence type="ECO:0000313" key="6">
    <source>
        <dbReference type="Proteomes" id="UP001210678"/>
    </source>
</evidence>
<comment type="similarity">
    <text evidence="1">Belongs to the N-Me-Phe pilin family.</text>
</comment>
<dbReference type="NCBIfam" id="TIGR02532">
    <property type="entry name" value="IV_pilin_GFxxxE"/>
    <property type="match status" value="1"/>
</dbReference>
<dbReference type="Proteomes" id="UP001210678">
    <property type="component" value="Unassembled WGS sequence"/>
</dbReference>
<dbReference type="PRINTS" id="PR00813">
    <property type="entry name" value="BCTERIALGSPG"/>
</dbReference>
<proteinExistence type="inferred from homology"/>
<sequence>MVLSTNHHLITTHTLNLRSNGFTLIELMIVVAVIGVLSSIAIPQYQNYVKKSQLGAAMATLSALKINVEDYIVTEGKFPTLSTSEVKPILGATTSPLGTIETKAITSNPLSGQLILTMDTNTLFNMKKIALNRDSAGAWTCLTDIATNTIIPKYCSTKTIL</sequence>
<dbReference type="InterPro" id="IPR001082">
    <property type="entry name" value="Pilin"/>
</dbReference>
<evidence type="ECO:0000256" key="2">
    <source>
        <dbReference type="ARBA" id="ARBA00011156"/>
    </source>
</evidence>
<dbReference type="Gene3D" id="3.30.700.10">
    <property type="entry name" value="Glycoprotein, Type 4 Pilin"/>
    <property type="match status" value="1"/>
</dbReference>
<dbReference type="PANTHER" id="PTHR30093">
    <property type="entry name" value="GENERAL SECRETION PATHWAY PROTEIN G"/>
    <property type="match status" value="1"/>
</dbReference>